<evidence type="ECO:0000259" key="2">
    <source>
        <dbReference type="Pfam" id="PF14303"/>
    </source>
</evidence>
<organism evidence="3 4">
    <name type="scientific">Thalictrum thalictroides</name>
    <name type="common">Rue-anemone</name>
    <name type="synonym">Anemone thalictroides</name>
    <dbReference type="NCBI Taxonomy" id="46969"/>
    <lineage>
        <taxon>Eukaryota</taxon>
        <taxon>Viridiplantae</taxon>
        <taxon>Streptophyta</taxon>
        <taxon>Embryophyta</taxon>
        <taxon>Tracheophyta</taxon>
        <taxon>Spermatophyta</taxon>
        <taxon>Magnoliopsida</taxon>
        <taxon>Ranunculales</taxon>
        <taxon>Ranunculaceae</taxon>
        <taxon>Thalictroideae</taxon>
        <taxon>Thalictrum</taxon>
    </lineage>
</organism>
<sequence>MESQTSYNNGRGPNFTLMEDETICKAWLSVKEKQFDGSTQMIFWDRVLEAYNKLMGAPTDRDTKGISRRWCAMQQSINIFCGFLNQLETTKKGDTSLQGRIVGAKRLYSVSKKCPFKWEGCWEILKDHPNWKEYQMMKTNTTQAKKKIKRALEIDSNAIEGTSSTPTTPGSQPTTPALELDIQPTLMDALLTVEKSGRLDEKEKTKNSEEQINHLSIVVEESNSLLKTFISSIDERLGRSEDISRRNLQLKEEKFRQRQLEMRERQFERDRKIMDMNLDHMPPMQHQFYELKQREICDRWNNGGPEVGNGGNSGGELEDAVGSDIAKQSSSGTTEKRNRDGLFLDKRGRLRSFNHKKISRKKCGSLRGRGWKYGSGFVDGVFPVMSPTSQQILNFLQKDLSAEKVWDSFDTLPLTHATWDDLINVVVQLRFNKQWNLIVLVRFFGFL</sequence>
<dbReference type="InterPro" id="IPR029466">
    <property type="entry name" value="NAM-associated_C"/>
</dbReference>
<protein>
    <submittedName>
        <fullName evidence="3">Pentatricopeptide repeat-containing protein</fullName>
    </submittedName>
</protein>
<dbReference type="Pfam" id="PF14303">
    <property type="entry name" value="NAM-associated"/>
    <property type="match status" value="1"/>
</dbReference>
<dbReference type="OrthoDB" id="1745238at2759"/>
<feature type="compositionally biased region" description="Gly residues" evidence="1">
    <location>
        <begin position="305"/>
        <end position="314"/>
    </location>
</feature>
<evidence type="ECO:0000313" key="4">
    <source>
        <dbReference type="Proteomes" id="UP000554482"/>
    </source>
</evidence>
<keyword evidence="4" id="KW-1185">Reference proteome</keyword>
<evidence type="ECO:0000256" key="1">
    <source>
        <dbReference type="SAM" id="MobiDB-lite"/>
    </source>
</evidence>
<evidence type="ECO:0000313" key="3">
    <source>
        <dbReference type="EMBL" id="KAF5189501.1"/>
    </source>
</evidence>
<feature type="domain" description="No apical meristem-associated C-terminal" evidence="2">
    <location>
        <begin position="115"/>
        <end position="296"/>
    </location>
</feature>
<accession>A0A7J6VXF7</accession>
<comment type="caution">
    <text evidence="3">The sequence shown here is derived from an EMBL/GenBank/DDBJ whole genome shotgun (WGS) entry which is preliminary data.</text>
</comment>
<reference evidence="3 4" key="1">
    <citation type="submission" date="2020-06" db="EMBL/GenBank/DDBJ databases">
        <title>Transcriptomic and genomic resources for Thalictrum thalictroides and T. hernandezii: Facilitating candidate gene discovery in an emerging model plant lineage.</title>
        <authorList>
            <person name="Arias T."/>
            <person name="Riano-Pachon D.M."/>
            <person name="Di Stilio V.S."/>
        </authorList>
    </citation>
    <scope>NUCLEOTIDE SEQUENCE [LARGE SCALE GENOMIC DNA]</scope>
    <source>
        <strain evidence="4">cv. WT478/WT964</strain>
        <tissue evidence="3">Leaves</tissue>
    </source>
</reference>
<dbReference type="EMBL" id="JABWDY010025402">
    <property type="protein sequence ID" value="KAF5189501.1"/>
    <property type="molecule type" value="Genomic_DNA"/>
</dbReference>
<dbReference type="AlphaFoldDB" id="A0A7J6VXF7"/>
<gene>
    <name evidence="3" type="ORF">FRX31_020912</name>
</gene>
<proteinExistence type="predicted"/>
<dbReference type="PANTHER" id="PTHR45023:SF4">
    <property type="entry name" value="GLYCINE-RICH PROTEIN-RELATED"/>
    <property type="match status" value="1"/>
</dbReference>
<name>A0A7J6VXF7_THATH</name>
<dbReference type="PANTHER" id="PTHR45023">
    <property type="match status" value="1"/>
</dbReference>
<dbReference type="Proteomes" id="UP000554482">
    <property type="component" value="Unassembled WGS sequence"/>
</dbReference>
<feature type="region of interest" description="Disordered" evidence="1">
    <location>
        <begin position="301"/>
        <end position="339"/>
    </location>
</feature>